<dbReference type="Proteomes" id="UP001500575">
    <property type="component" value="Unassembled WGS sequence"/>
</dbReference>
<organism evidence="4 5">
    <name type="scientific">Nocardioides bigeumensis</name>
    <dbReference type="NCBI Taxonomy" id="433657"/>
    <lineage>
        <taxon>Bacteria</taxon>
        <taxon>Bacillati</taxon>
        <taxon>Actinomycetota</taxon>
        <taxon>Actinomycetes</taxon>
        <taxon>Propionibacteriales</taxon>
        <taxon>Nocardioidaceae</taxon>
        <taxon>Nocardioides</taxon>
    </lineage>
</organism>
<proteinExistence type="predicted"/>
<reference evidence="4 5" key="1">
    <citation type="journal article" date="2019" name="Int. J. Syst. Evol. Microbiol.">
        <title>The Global Catalogue of Microorganisms (GCM) 10K type strain sequencing project: providing services to taxonomists for standard genome sequencing and annotation.</title>
        <authorList>
            <consortium name="The Broad Institute Genomics Platform"/>
            <consortium name="The Broad Institute Genome Sequencing Center for Infectious Disease"/>
            <person name="Wu L."/>
            <person name="Ma J."/>
        </authorList>
    </citation>
    <scope>NUCLEOTIDE SEQUENCE [LARGE SCALE GENOMIC DNA]</scope>
    <source>
        <strain evidence="4 5">JCM 16021</strain>
    </source>
</reference>
<dbReference type="PANTHER" id="PTHR30461:SF2">
    <property type="entry name" value="SERINE RECOMBINASE PINE-RELATED"/>
    <property type="match status" value="1"/>
</dbReference>
<dbReference type="EMBL" id="BAAAQQ010000013">
    <property type="protein sequence ID" value="GAA2131804.1"/>
    <property type="molecule type" value="Genomic_DNA"/>
</dbReference>
<keyword evidence="5" id="KW-1185">Reference proteome</keyword>
<keyword evidence="1" id="KW-0238">DNA-binding</keyword>
<sequence>MNDDAPRHLVGYARVSSGEHQRHDLQIDALIAAGVEPSNIFTDTISGASVAASRPGLSQALAHCGPNSTLVVWRIDRLGRSLVDVVSTVESLIERGVAVRSISDGIDPDTPHGRLLLNLLCSCAQFERDLIRARVQAGMDSARRRGVRFGRPAPDPVEVGAKVRMARRAMAEDGLPAADAARLVGWSRSTLYRHMQVIPA</sequence>
<dbReference type="InterPro" id="IPR036162">
    <property type="entry name" value="Resolvase-like_N_sf"/>
</dbReference>
<protein>
    <submittedName>
        <fullName evidence="4">Recombinase family protein</fullName>
    </submittedName>
</protein>
<evidence type="ECO:0000256" key="1">
    <source>
        <dbReference type="ARBA" id="ARBA00023125"/>
    </source>
</evidence>
<dbReference type="PANTHER" id="PTHR30461">
    <property type="entry name" value="DNA-INVERTASE FROM LAMBDOID PROPHAGE"/>
    <property type="match status" value="1"/>
</dbReference>
<evidence type="ECO:0000313" key="4">
    <source>
        <dbReference type="EMBL" id="GAA2131804.1"/>
    </source>
</evidence>
<dbReference type="SMART" id="SM00857">
    <property type="entry name" value="Resolvase"/>
    <property type="match status" value="1"/>
</dbReference>
<feature type="domain" description="Resolvase/invertase-type recombinase catalytic" evidence="3">
    <location>
        <begin position="8"/>
        <end position="146"/>
    </location>
</feature>
<keyword evidence="2" id="KW-0233">DNA recombination</keyword>
<dbReference type="InterPro" id="IPR006119">
    <property type="entry name" value="Resolv_N"/>
</dbReference>
<dbReference type="Gene3D" id="3.40.50.1390">
    <property type="entry name" value="Resolvase, N-terminal catalytic domain"/>
    <property type="match status" value="1"/>
</dbReference>
<dbReference type="PROSITE" id="PS51736">
    <property type="entry name" value="RECOMBINASES_3"/>
    <property type="match status" value="1"/>
</dbReference>
<accession>A0ABN2YSI5</accession>
<evidence type="ECO:0000313" key="5">
    <source>
        <dbReference type="Proteomes" id="UP001500575"/>
    </source>
</evidence>
<dbReference type="Pfam" id="PF00239">
    <property type="entry name" value="Resolvase"/>
    <property type="match status" value="1"/>
</dbReference>
<evidence type="ECO:0000259" key="3">
    <source>
        <dbReference type="PROSITE" id="PS51736"/>
    </source>
</evidence>
<dbReference type="RefSeq" id="WP_344305182.1">
    <property type="nucleotide sequence ID" value="NZ_BAAAQQ010000013.1"/>
</dbReference>
<comment type="caution">
    <text evidence="4">The sequence shown here is derived from an EMBL/GenBank/DDBJ whole genome shotgun (WGS) entry which is preliminary data.</text>
</comment>
<dbReference type="SUPFAM" id="SSF53041">
    <property type="entry name" value="Resolvase-like"/>
    <property type="match status" value="1"/>
</dbReference>
<name>A0ABN2YSI5_9ACTN</name>
<dbReference type="CDD" id="cd03768">
    <property type="entry name" value="SR_ResInv"/>
    <property type="match status" value="1"/>
</dbReference>
<dbReference type="InterPro" id="IPR050639">
    <property type="entry name" value="SSR_resolvase"/>
</dbReference>
<evidence type="ECO:0000256" key="2">
    <source>
        <dbReference type="ARBA" id="ARBA00023172"/>
    </source>
</evidence>
<gene>
    <name evidence="4" type="ORF">GCM10009843_35720</name>
</gene>